<reference evidence="9 10" key="1">
    <citation type="submission" date="2019-10" db="EMBL/GenBank/DDBJ databases">
        <title>Two novel species isolated from a subtropical stream in China.</title>
        <authorList>
            <person name="Lu H."/>
        </authorList>
    </citation>
    <scope>NUCLEOTIDE SEQUENCE [LARGE SCALE GENOMIC DNA]</scope>
    <source>
        <strain evidence="9 10">FT29W</strain>
    </source>
</reference>
<evidence type="ECO:0000313" key="9">
    <source>
        <dbReference type="EMBL" id="MQA37784.1"/>
    </source>
</evidence>
<dbReference type="PANTHER" id="PTHR40980">
    <property type="entry name" value="PLUG DOMAIN-CONTAINING PROTEIN"/>
    <property type="match status" value="1"/>
</dbReference>
<dbReference type="Proteomes" id="UP000440498">
    <property type="component" value="Unassembled WGS sequence"/>
</dbReference>
<dbReference type="InterPro" id="IPR012910">
    <property type="entry name" value="Plug_dom"/>
</dbReference>
<comment type="similarity">
    <text evidence="2 5">Belongs to the TonB-dependent receptor family.</text>
</comment>
<feature type="domain" description="TonB-dependent receptor plug" evidence="8">
    <location>
        <begin position="58"/>
        <end position="175"/>
    </location>
</feature>
<name>A0A6A7MYE0_9BURK</name>
<evidence type="ECO:0000313" key="10">
    <source>
        <dbReference type="Proteomes" id="UP000440498"/>
    </source>
</evidence>
<keyword evidence="9" id="KW-0675">Receptor</keyword>
<gene>
    <name evidence="9" type="ORF">GEV02_06455</name>
</gene>
<evidence type="ECO:0000259" key="8">
    <source>
        <dbReference type="Pfam" id="PF07715"/>
    </source>
</evidence>
<dbReference type="Pfam" id="PF00593">
    <property type="entry name" value="TonB_dep_Rec_b-barrel"/>
    <property type="match status" value="1"/>
</dbReference>
<proteinExistence type="inferred from homology"/>
<comment type="subcellular location">
    <subcellularLocation>
        <location evidence="1 5">Cell outer membrane</location>
    </subcellularLocation>
</comment>
<feature type="domain" description="TonB-dependent receptor-like beta-barrel" evidence="7">
    <location>
        <begin position="466"/>
        <end position="870"/>
    </location>
</feature>
<dbReference type="InterPro" id="IPR037066">
    <property type="entry name" value="Plug_dom_sf"/>
</dbReference>
<dbReference type="GO" id="GO:0009279">
    <property type="term" value="C:cell outer membrane"/>
    <property type="evidence" value="ECO:0007669"/>
    <property type="project" value="UniProtKB-SubCell"/>
</dbReference>
<dbReference type="EMBL" id="WHUG01000002">
    <property type="protein sequence ID" value="MQA37784.1"/>
    <property type="molecule type" value="Genomic_DNA"/>
</dbReference>
<accession>A0A6A7MYE0</accession>
<feature type="chain" id="PRO_5025648161" evidence="6">
    <location>
        <begin position="34"/>
        <end position="908"/>
    </location>
</feature>
<keyword evidence="3 5" id="KW-0472">Membrane</keyword>
<evidence type="ECO:0000256" key="6">
    <source>
        <dbReference type="SAM" id="SignalP"/>
    </source>
</evidence>
<comment type="caution">
    <text evidence="9">The sequence shown here is derived from an EMBL/GenBank/DDBJ whole genome shotgun (WGS) entry which is preliminary data.</text>
</comment>
<evidence type="ECO:0000256" key="1">
    <source>
        <dbReference type="ARBA" id="ARBA00004442"/>
    </source>
</evidence>
<protein>
    <submittedName>
        <fullName evidence="9">TonB-dependent receptor</fullName>
    </submittedName>
</protein>
<dbReference type="AlphaFoldDB" id="A0A6A7MYE0"/>
<evidence type="ECO:0000256" key="5">
    <source>
        <dbReference type="RuleBase" id="RU003357"/>
    </source>
</evidence>
<dbReference type="NCBIfam" id="TIGR01782">
    <property type="entry name" value="TonB-Xanth-Caul"/>
    <property type="match status" value="1"/>
</dbReference>
<dbReference type="InterPro" id="IPR036942">
    <property type="entry name" value="Beta-barrel_TonB_sf"/>
</dbReference>
<dbReference type="Gene3D" id="2.40.170.20">
    <property type="entry name" value="TonB-dependent receptor, beta-barrel domain"/>
    <property type="match status" value="1"/>
</dbReference>
<feature type="signal peptide" evidence="6">
    <location>
        <begin position="1"/>
        <end position="33"/>
    </location>
</feature>
<dbReference type="SUPFAM" id="SSF56935">
    <property type="entry name" value="Porins"/>
    <property type="match status" value="1"/>
</dbReference>
<keyword evidence="4" id="KW-0998">Cell outer membrane</keyword>
<dbReference type="Gene3D" id="2.170.130.10">
    <property type="entry name" value="TonB-dependent receptor, plug domain"/>
    <property type="match status" value="1"/>
</dbReference>
<evidence type="ECO:0000256" key="3">
    <source>
        <dbReference type="ARBA" id="ARBA00023136"/>
    </source>
</evidence>
<dbReference type="InterPro" id="IPR010104">
    <property type="entry name" value="TonB_rcpt_bac"/>
</dbReference>
<organism evidence="9 10">
    <name type="scientific">Rugamonas aquatica</name>
    <dbReference type="NCBI Taxonomy" id="2743357"/>
    <lineage>
        <taxon>Bacteria</taxon>
        <taxon>Pseudomonadati</taxon>
        <taxon>Pseudomonadota</taxon>
        <taxon>Betaproteobacteria</taxon>
        <taxon>Burkholderiales</taxon>
        <taxon>Oxalobacteraceae</taxon>
        <taxon>Telluria group</taxon>
        <taxon>Rugamonas</taxon>
    </lineage>
</organism>
<dbReference type="CDD" id="cd01347">
    <property type="entry name" value="ligand_gated_channel"/>
    <property type="match status" value="1"/>
</dbReference>
<evidence type="ECO:0000256" key="2">
    <source>
        <dbReference type="ARBA" id="ARBA00009810"/>
    </source>
</evidence>
<sequence length="908" mass="96864">MYHNSNNTKMSKRTPIATAVGLLILGASITAQAQEAAAPEQVIVTGIRASLQQSLNQKRNSDSLVEVITAEDVGKMPDKNVADSLQRLPGVSVAAAGGGEGSFGENDRVALRGTPFGLTLTTLNGHSVSSGDWFADNIVGGGRSVSFSLFPSELIGRVTVHKGSQADLLEGGAEGVVDIETRKPLDFKKKFNAQFSLGGVNSSNSGKTDPQINALIAWKNDSNTLGILVQGFHEKRTLSRVGQENQVWYDHVDAGSPIDKAIPGAATAIKTTPAAGAMANFLGGTAWFEQKRTRNGGLIDVQLKASNDLTLDLTAFHSHLDAPNINHNFMQSLGRFLAPSWATTNFPTGAVSGTLSNGVITQLTGTVPANCTACATMSSAVQEEFSRPVAESQSQFVNVDAKWRVNENLTLNGKLGTTKGLGNTVSGALGVWMPWTGGSYTISGSGSPVIYNTPGADKFSIGGQQATPYTYGSHVTATDKETYGQVDGTLKTEWGAVHSLQFGGRVAEHKRDLTSIGINALPGLDSVGNLPISGLTAFPNDFNDLGANGAGYWTFSQDAVNGWLSKYGSYSGDLKQSEFSIKEPTQSAYLMANFSTESLSGNFGVRVVHTTEEVNRFEIGPSGGFEPKRYSNSYIDFLPSANFRLDINKDLVGRFSTSRTMARPELGMMAGVDLRDVQGTGNVGNPNLRPIRANNFDLGLEWYFAPKSMLSADAFYSSLDGYVTYGSGTATFYNQLQKQNTVYQVSTPLNTTAEVKGLEFAYVQDLAKGFGVNANYTYTLGSETGKAPGSACGALAYADCTLIGTSKNAYNVGAFYEQDKFSARITYSWRSGFLNGTSRNSAAFQAPIGTLSASIAYQINENYSLTLDGKDLNNPLVRSITHTPGAMDLPGSLYKNGRQVYFALHGKY</sequence>
<dbReference type="Pfam" id="PF07715">
    <property type="entry name" value="Plug"/>
    <property type="match status" value="1"/>
</dbReference>
<evidence type="ECO:0000259" key="7">
    <source>
        <dbReference type="Pfam" id="PF00593"/>
    </source>
</evidence>
<dbReference type="InterPro" id="IPR000531">
    <property type="entry name" value="Beta-barrel_TonB"/>
</dbReference>
<keyword evidence="10" id="KW-1185">Reference proteome</keyword>
<evidence type="ECO:0000256" key="4">
    <source>
        <dbReference type="ARBA" id="ARBA00023237"/>
    </source>
</evidence>
<dbReference type="PANTHER" id="PTHR40980:SF3">
    <property type="entry name" value="TONB-DEPENDENT RECEPTOR-LIKE BETA-BARREL DOMAIN-CONTAINING PROTEIN"/>
    <property type="match status" value="1"/>
</dbReference>
<keyword evidence="5" id="KW-0798">TonB box</keyword>
<keyword evidence="6" id="KW-0732">Signal</keyword>